<dbReference type="EnsemblProtists" id="EKX39107">
    <property type="protein sequence ID" value="EKX39107"/>
    <property type="gene ID" value="GUITHDRAFT_114768"/>
</dbReference>
<accession>L1ISM3</accession>
<protein>
    <submittedName>
        <fullName evidence="2 3">Uncharacterized protein</fullName>
    </submittedName>
</protein>
<sequence length="277" mass="30131">MLTELLRRILLLFRADHSLRDPPQEQLVEGYLAVYPDHDQHDLPEDQLVEGYVVLPDYQEDGQLATSSDPEPQEENQEDDDSPSTDDEDEAGSNAESDDVAQGQPVPMVVQAPQPPMAVPPQAPQPPMAVPPQAPQPPMAVPPQAPQPPMAETLAVDACIITDVDGQGKGGLGIFEHVPMSSLSCFRVVELHEKVSLINLTNIKDSLSASVRSATREQQRTRVLVSHVQDLAQLSRAIPPRQQSRSLDANACEDLGLAEAEKGRLVLTGIWLVEDSA</sequence>
<keyword evidence="4" id="KW-1185">Reference proteome</keyword>
<name>L1ISM3_GUITC</name>
<gene>
    <name evidence="2" type="ORF">GUITHDRAFT_114768</name>
</gene>
<proteinExistence type="predicted"/>
<evidence type="ECO:0000313" key="3">
    <source>
        <dbReference type="EnsemblProtists" id="EKX39107"/>
    </source>
</evidence>
<dbReference type="RefSeq" id="XP_005826087.1">
    <property type="nucleotide sequence ID" value="XM_005826030.1"/>
</dbReference>
<dbReference type="AlphaFoldDB" id="L1ISM3"/>
<feature type="compositionally biased region" description="Low complexity" evidence="1">
    <location>
        <begin position="100"/>
        <end position="112"/>
    </location>
</feature>
<feature type="compositionally biased region" description="Pro residues" evidence="1">
    <location>
        <begin position="113"/>
        <end position="149"/>
    </location>
</feature>
<dbReference type="Proteomes" id="UP000011087">
    <property type="component" value="Unassembled WGS sequence"/>
</dbReference>
<feature type="region of interest" description="Disordered" evidence="1">
    <location>
        <begin position="60"/>
        <end position="149"/>
    </location>
</feature>
<dbReference type="GeneID" id="17295904"/>
<dbReference type="EMBL" id="JH993042">
    <property type="protein sequence ID" value="EKX39107.1"/>
    <property type="molecule type" value="Genomic_DNA"/>
</dbReference>
<organism evidence="2">
    <name type="scientific">Guillardia theta (strain CCMP2712)</name>
    <name type="common">Cryptophyte</name>
    <dbReference type="NCBI Taxonomy" id="905079"/>
    <lineage>
        <taxon>Eukaryota</taxon>
        <taxon>Cryptophyceae</taxon>
        <taxon>Pyrenomonadales</taxon>
        <taxon>Geminigeraceae</taxon>
        <taxon>Guillardia</taxon>
    </lineage>
</organism>
<reference evidence="3" key="3">
    <citation type="submission" date="2015-06" db="UniProtKB">
        <authorList>
            <consortium name="EnsemblProtists"/>
        </authorList>
    </citation>
    <scope>IDENTIFICATION</scope>
</reference>
<reference evidence="4" key="2">
    <citation type="submission" date="2012-11" db="EMBL/GenBank/DDBJ databases">
        <authorList>
            <person name="Kuo A."/>
            <person name="Curtis B.A."/>
            <person name="Tanifuji G."/>
            <person name="Burki F."/>
            <person name="Gruber A."/>
            <person name="Irimia M."/>
            <person name="Maruyama S."/>
            <person name="Arias M.C."/>
            <person name="Ball S.G."/>
            <person name="Gile G.H."/>
            <person name="Hirakawa Y."/>
            <person name="Hopkins J.F."/>
            <person name="Rensing S.A."/>
            <person name="Schmutz J."/>
            <person name="Symeonidi A."/>
            <person name="Elias M."/>
            <person name="Eveleigh R.J."/>
            <person name="Herman E.K."/>
            <person name="Klute M.J."/>
            <person name="Nakayama T."/>
            <person name="Obornik M."/>
            <person name="Reyes-Prieto A."/>
            <person name="Armbrust E.V."/>
            <person name="Aves S.J."/>
            <person name="Beiko R.G."/>
            <person name="Coutinho P."/>
            <person name="Dacks J.B."/>
            <person name="Durnford D.G."/>
            <person name="Fast N.M."/>
            <person name="Green B.R."/>
            <person name="Grisdale C."/>
            <person name="Hempe F."/>
            <person name="Henrissat B."/>
            <person name="Hoppner M.P."/>
            <person name="Ishida K.-I."/>
            <person name="Kim E."/>
            <person name="Koreny L."/>
            <person name="Kroth P.G."/>
            <person name="Liu Y."/>
            <person name="Malik S.-B."/>
            <person name="Maier U.G."/>
            <person name="McRose D."/>
            <person name="Mock T."/>
            <person name="Neilson J.A."/>
            <person name="Onodera N.T."/>
            <person name="Poole A.M."/>
            <person name="Pritham E.J."/>
            <person name="Richards T.A."/>
            <person name="Rocap G."/>
            <person name="Roy S.W."/>
            <person name="Sarai C."/>
            <person name="Schaack S."/>
            <person name="Shirato S."/>
            <person name="Slamovits C.H."/>
            <person name="Spencer D.F."/>
            <person name="Suzuki S."/>
            <person name="Worden A.Z."/>
            <person name="Zauner S."/>
            <person name="Barry K."/>
            <person name="Bell C."/>
            <person name="Bharti A.K."/>
            <person name="Crow J.A."/>
            <person name="Grimwood J."/>
            <person name="Kramer R."/>
            <person name="Lindquist E."/>
            <person name="Lucas S."/>
            <person name="Salamov A."/>
            <person name="McFadden G.I."/>
            <person name="Lane C.E."/>
            <person name="Keeling P.J."/>
            <person name="Gray M.W."/>
            <person name="Grigoriev I.V."/>
            <person name="Archibald J.M."/>
        </authorList>
    </citation>
    <scope>NUCLEOTIDE SEQUENCE</scope>
    <source>
        <strain evidence="4">CCMP2712</strain>
    </source>
</reference>
<evidence type="ECO:0000313" key="2">
    <source>
        <dbReference type="EMBL" id="EKX39107.1"/>
    </source>
</evidence>
<reference evidence="2 4" key="1">
    <citation type="journal article" date="2012" name="Nature">
        <title>Algal genomes reveal evolutionary mosaicism and the fate of nucleomorphs.</title>
        <authorList>
            <consortium name="DOE Joint Genome Institute"/>
            <person name="Curtis B.A."/>
            <person name="Tanifuji G."/>
            <person name="Burki F."/>
            <person name="Gruber A."/>
            <person name="Irimia M."/>
            <person name="Maruyama S."/>
            <person name="Arias M.C."/>
            <person name="Ball S.G."/>
            <person name="Gile G.H."/>
            <person name="Hirakawa Y."/>
            <person name="Hopkins J.F."/>
            <person name="Kuo A."/>
            <person name="Rensing S.A."/>
            <person name="Schmutz J."/>
            <person name="Symeonidi A."/>
            <person name="Elias M."/>
            <person name="Eveleigh R.J."/>
            <person name="Herman E.K."/>
            <person name="Klute M.J."/>
            <person name="Nakayama T."/>
            <person name="Obornik M."/>
            <person name="Reyes-Prieto A."/>
            <person name="Armbrust E.V."/>
            <person name="Aves S.J."/>
            <person name="Beiko R.G."/>
            <person name="Coutinho P."/>
            <person name="Dacks J.B."/>
            <person name="Durnford D.G."/>
            <person name="Fast N.M."/>
            <person name="Green B.R."/>
            <person name="Grisdale C.J."/>
            <person name="Hempel F."/>
            <person name="Henrissat B."/>
            <person name="Hoppner M.P."/>
            <person name="Ishida K."/>
            <person name="Kim E."/>
            <person name="Koreny L."/>
            <person name="Kroth P.G."/>
            <person name="Liu Y."/>
            <person name="Malik S.B."/>
            <person name="Maier U.G."/>
            <person name="McRose D."/>
            <person name="Mock T."/>
            <person name="Neilson J.A."/>
            <person name="Onodera N.T."/>
            <person name="Poole A.M."/>
            <person name="Pritham E.J."/>
            <person name="Richards T.A."/>
            <person name="Rocap G."/>
            <person name="Roy S.W."/>
            <person name="Sarai C."/>
            <person name="Schaack S."/>
            <person name="Shirato S."/>
            <person name="Slamovits C.H."/>
            <person name="Spencer D.F."/>
            <person name="Suzuki S."/>
            <person name="Worden A.Z."/>
            <person name="Zauner S."/>
            <person name="Barry K."/>
            <person name="Bell C."/>
            <person name="Bharti A.K."/>
            <person name="Crow J.A."/>
            <person name="Grimwood J."/>
            <person name="Kramer R."/>
            <person name="Lindquist E."/>
            <person name="Lucas S."/>
            <person name="Salamov A."/>
            <person name="McFadden G.I."/>
            <person name="Lane C.E."/>
            <person name="Keeling P.J."/>
            <person name="Gray M.W."/>
            <person name="Grigoriev I.V."/>
            <person name="Archibald J.M."/>
        </authorList>
    </citation>
    <scope>NUCLEOTIDE SEQUENCE</scope>
    <source>
        <strain evidence="2 4">CCMP2712</strain>
    </source>
</reference>
<dbReference type="KEGG" id="gtt:GUITHDRAFT_114768"/>
<evidence type="ECO:0000313" key="4">
    <source>
        <dbReference type="Proteomes" id="UP000011087"/>
    </source>
</evidence>
<feature type="compositionally biased region" description="Acidic residues" evidence="1">
    <location>
        <begin position="71"/>
        <end position="99"/>
    </location>
</feature>
<dbReference type="HOGENOM" id="CLU_1006293_0_0_1"/>
<evidence type="ECO:0000256" key="1">
    <source>
        <dbReference type="SAM" id="MobiDB-lite"/>
    </source>
</evidence>
<dbReference type="PaxDb" id="55529-EKX39107"/>